<proteinExistence type="predicted"/>
<dbReference type="PaxDb" id="2850-Phatrdraft1734"/>
<accession>B7S4C4</accession>
<feature type="compositionally biased region" description="Polar residues" evidence="1">
    <location>
        <begin position="542"/>
        <end position="563"/>
    </location>
</feature>
<feature type="compositionally biased region" description="Basic residues" evidence="1">
    <location>
        <begin position="237"/>
        <end position="250"/>
    </location>
</feature>
<feature type="region of interest" description="Disordered" evidence="1">
    <location>
        <begin position="185"/>
        <end position="279"/>
    </location>
</feature>
<dbReference type="AlphaFoldDB" id="B7S4C4"/>
<dbReference type="KEGG" id="pti:PHATRDRAFT_bd1734"/>
<reference evidence="2 3" key="1">
    <citation type="journal article" date="2008" name="Nature">
        <title>The Phaeodactylum genome reveals the evolutionary history of diatom genomes.</title>
        <authorList>
            <person name="Bowler C."/>
            <person name="Allen A.E."/>
            <person name="Badger J.H."/>
            <person name="Grimwood J."/>
            <person name="Jabbari K."/>
            <person name="Kuo A."/>
            <person name="Maheswari U."/>
            <person name="Martens C."/>
            <person name="Maumus F."/>
            <person name="Otillar R.P."/>
            <person name="Rayko E."/>
            <person name="Salamov A."/>
            <person name="Vandepoele K."/>
            <person name="Beszteri B."/>
            <person name="Gruber A."/>
            <person name="Heijde M."/>
            <person name="Katinka M."/>
            <person name="Mock T."/>
            <person name="Valentin K."/>
            <person name="Verret F."/>
            <person name="Berges J.A."/>
            <person name="Brownlee C."/>
            <person name="Cadoret J.P."/>
            <person name="Chiovitti A."/>
            <person name="Choi C.J."/>
            <person name="Coesel S."/>
            <person name="De Martino A."/>
            <person name="Detter J.C."/>
            <person name="Durkin C."/>
            <person name="Falciatore A."/>
            <person name="Fournet J."/>
            <person name="Haruta M."/>
            <person name="Huysman M.J."/>
            <person name="Jenkins B.D."/>
            <person name="Jiroutova K."/>
            <person name="Jorgensen R.E."/>
            <person name="Joubert Y."/>
            <person name="Kaplan A."/>
            <person name="Kroger N."/>
            <person name="Kroth P.G."/>
            <person name="La Roche J."/>
            <person name="Lindquist E."/>
            <person name="Lommer M."/>
            <person name="Martin-Jezequel V."/>
            <person name="Lopez P.J."/>
            <person name="Lucas S."/>
            <person name="Mangogna M."/>
            <person name="McGinnis K."/>
            <person name="Medlin L.K."/>
            <person name="Montsant A."/>
            <person name="Oudot-Le Secq M.P."/>
            <person name="Napoli C."/>
            <person name="Obornik M."/>
            <person name="Parker M.S."/>
            <person name="Petit J.L."/>
            <person name="Porcel B.M."/>
            <person name="Poulsen N."/>
            <person name="Robison M."/>
            <person name="Rychlewski L."/>
            <person name="Rynearson T.A."/>
            <person name="Schmutz J."/>
            <person name="Shapiro H."/>
            <person name="Siaut M."/>
            <person name="Stanley M."/>
            <person name="Sussman M.R."/>
            <person name="Taylor A.R."/>
            <person name="Vardi A."/>
            <person name="von Dassow P."/>
            <person name="Vyverman W."/>
            <person name="Willis A."/>
            <person name="Wyrwicz L.S."/>
            <person name="Rokhsar D.S."/>
            <person name="Weissenbach J."/>
            <person name="Armbrust E.V."/>
            <person name="Green B.R."/>
            <person name="Van de Peer Y."/>
            <person name="Grigoriev I.V."/>
        </authorList>
    </citation>
    <scope>NUCLEOTIDE SEQUENCE [LARGE SCALE GENOMIC DNA]</scope>
    <source>
        <strain evidence="2 3">CCAP 1055/1</strain>
    </source>
</reference>
<dbReference type="GeneID" id="7204876"/>
<feature type="region of interest" description="Disordered" evidence="1">
    <location>
        <begin position="429"/>
        <end position="499"/>
    </location>
</feature>
<evidence type="ECO:0000313" key="3">
    <source>
        <dbReference type="Proteomes" id="UP000000759"/>
    </source>
</evidence>
<dbReference type="Proteomes" id="UP000000759">
    <property type="component" value="Unassembled WGS sequence"/>
</dbReference>
<feature type="region of interest" description="Disordered" evidence="1">
    <location>
        <begin position="607"/>
        <end position="638"/>
    </location>
</feature>
<organism evidence="2 3">
    <name type="scientific">Phaeodactylum tricornutum (strain CCAP 1055/1)</name>
    <dbReference type="NCBI Taxonomy" id="556484"/>
    <lineage>
        <taxon>Eukaryota</taxon>
        <taxon>Sar</taxon>
        <taxon>Stramenopiles</taxon>
        <taxon>Ochrophyta</taxon>
        <taxon>Bacillariophyta</taxon>
        <taxon>Bacillariophyceae</taxon>
        <taxon>Bacillariophycidae</taxon>
        <taxon>Naviculales</taxon>
        <taxon>Phaeodactylaceae</taxon>
        <taxon>Phaeodactylum</taxon>
    </lineage>
</organism>
<sequence>MEASTSPRTASKKIGLALAAFEANIDKNNSIGETRSGLYLTNFGGSPKRNGYASNVLLGPQTSPGSWSSPTSSKQTLLKHIAAPDLSLASPRKKEAVETEKRLGKKEKSSDRAGFEVKNTDPSVRVARECGYVSSDDDLSVIVPLADDLSMDSSYAAGAAFTSQTNNNYPPTHFAMRPGTIRGYSFDSDDVDSSQRELSHKSSGGFSMFPGRPSTVRGNSFNSSDSEDLSEDEVQRPNRRAPRRGTRPIKSKGCEKEAREYPHIQSTQNPELHTASPESKSRLVYCPPHQEGGYTEELMHQPLSLQSTPEPPKNKNGIAVVPDKLVASPKDFNSERANSPCARTGRIVVWPPRREDKDSITNARSFIPVVEDPNMAAVPLSPPTTPVLVSSVTLQGRSLRPSAVRGNSFDGMDLEEEEAHAEKRATLRRVVKNSDETRAQDDSCTQLIPSPANEPDTIASKGDQRVDNEVSPVLATDSERSWTAKQSQAHPSSRKPEAFHEDVLSNFADQRRAMLARNPRKPIAAVSPTKLKDRMKAFQFQQSSVSLSTPDLESTRSPNSSQARRVVTNKPGAVPATPTSAPVLEFNEPCVTNFTSPVSVASPITSVDGTASFSSGGDRASPRYTTRDFSNSPTRSSTLHCSPTYPTFEKYRLLPTYEEQHEALLARSPRKEINIDSPTKLKERMTAFQGGGPPSLAGL</sequence>
<dbReference type="EMBL" id="DS999284">
    <property type="protein sequence ID" value="EEC42606.1"/>
    <property type="molecule type" value="Genomic_DNA"/>
</dbReference>
<reference evidence="3" key="2">
    <citation type="submission" date="2008-08" db="EMBL/GenBank/DDBJ databases">
        <authorList>
            <consortium name="Diatom Consortium"/>
            <person name="Grigoriev I."/>
            <person name="Grimwood J."/>
            <person name="Kuo A."/>
            <person name="Otillar R.P."/>
            <person name="Salamov A."/>
            <person name="Detter J.C."/>
            <person name="Lindquist E."/>
            <person name="Shapiro H."/>
            <person name="Lucas S."/>
            <person name="Glavina del Rio T."/>
            <person name="Pitluck S."/>
            <person name="Rokhsar D."/>
            <person name="Bowler C."/>
        </authorList>
    </citation>
    <scope>GENOME REANNOTATION</scope>
    <source>
        <strain evidence="3">CCAP 1055/1</strain>
    </source>
</reference>
<feature type="compositionally biased region" description="Polar residues" evidence="1">
    <location>
        <begin position="623"/>
        <end position="638"/>
    </location>
</feature>
<feature type="compositionally biased region" description="Basic and acidic residues" evidence="1">
    <location>
        <begin position="252"/>
        <end position="262"/>
    </location>
</feature>
<feature type="region of interest" description="Disordered" evidence="1">
    <location>
        <begin position="89"/>
        <end position="117"/>
    </location>
</feature>
<feature type="compositionally biased region" description="Basic and acidic residues" evidence="1">
    <location>
        <begin position="92"/>
        <end position="117"/>
    </location>
</feature>
<feature type="region of interest" description="Disordered" evidence="1">
    <location>
        <begin position="542"/>
        <end position="581"/>
    </location>
</feature>
<gene>
    <name evidence="2" type="ORF">PHATRDRAFT_bd1734</name>
</gene>
<evidence type="ECO:0000313" key="2">
    <source>
        <dbReference type="EMBL" id="EEC42606.1"/>
    </source>
</evidence>
<keyword evidence="3" id="KW-1185">Reference proteome</keyword>
<dbReference type="InParanoid" id="B7S4C4"/>
<name>B7S4C4_PHATC</name>
<feature type="compositionally biased region" description="Basic and acidic residues" evidence="1">
    <location>
        <begin position="432"/>
        <end position="441"/>
    </location>
</feature>
<dbReference type="HOGENOM" id="CLU_394571_0_0_1"/>
<dbReference type="RefSeq" id="XP_002176370.1">
    <property type="nucleotide sequence ID" value="XM_002176334.1"/>
</dbReference>
<evidence type="ECO:0000256" key="1">
    <source>
        <dbReference type="SAM" id="MobiDB-lite"/>
    </source>
</evidence>
<protein>
    <submittedName>
        <fullName evidence="2">Uncharacterized protein</fullName>
    </submittedName>
</protein>